<dbReference type="PROSITE" id="PS51257">
    <property type="entry name" value="PROKAR_LIPOPROTEIN"/>
    <property type="match status" value="1"/>
</dbReference>
<accession>A0A376GHZ0</accession>
<feature type="chain" id="PRO_5016730193" evidence="2">
    <location>
        <begin position="23"/>
        <end position="88"/>
    </location>
</feature>
<dbReference type="GeneID" id="78401274"/>
<proteinExistence type="predicted"/>
<name>A0A376GHZ0_9FLAO</name>
<evidence type="ECO:0000313" key="3">
    <source>
        <dbReference type="EMBL" id="STD58603.1"/>
    </source>
</evidence>
<protein>
    <submittedName>
        <fullName evidence="3">Uncharacterized protein</fullName>
    </submittedName>
</protein>
<evidence type="ECO:0000313" key="4">
    <source>
        <dbReference type="Proteomes" id="UP000254737"/>
    </source>
</evidence>
<evidence type="ECO:0000256" key="2">
    <source>
        <dbReference type="SAM" id="SignalP"/>
    </source>
</evidence>
<keyword evidence="1" id="KW-0812">Transmembrane</keyword>
<evidence type="ECO:0000256" key="1">
    <source>
        <dbReference type="SAM" id="Phobius"/>
    </source>
</evidence>
<keyword evidence="2" id="KW-0732">Signal</keyword>
<feature type="transmembrane region" description="Helical" evidence="1">
    <location>
        <begin position="49"/>
        <end position="71"/>
    </location>
</feature>
<gene>
    <name evidence="3" type="ORF">NCTC13456_02227</name>
</gene>
<feature type="signal peptide" evidence="2">
    <location>
        <begin position="1"/>
        <end position="22"/>
    </location>
</feature>
<dbReference type="STRING" id="343874.GCA_000805695_00025"/>
<reference evidence="3 4" key="1">
    <citation type="submission" date="2018-06" db="EMBL/GenBank/DDBJ databases">
        <authorList>
            <consortium name="Pathogen Informatics"/>
            <person name="Doyle S."/>
        </authorList>
    </citation>
    <scope>NUCLEOTIDE SEQUENCE [LARGE SCALE GENOMIC DNA]</scope>
    <source>
        <strain evidence="3 4">NCTC13456</strain>
    </source>
</reference>
<dbReference type="Proteomes" id="UP000254737">
    <property type="component" value="Unassembled WGS sequence"/>
</dbReference>
<keyword evidence="1" id="KW-0472">Membrane</keyword>
<dbReference type="RefSeq" id="WP_038330325.1">
    <property type="nucleotide sequence ID" value="NZ_CP040908.1"/>
</dbReference>
<sequence length="88" mass="10163">MNKRAKNNMCFVSIFLTSALFACDACQLQQPKITQNFTHGTGPQSDWDWFIVVIVILITLWTFILSLKYLFKPGEKESGHIKNLFYSD</sequence>
<organism evidence="3 4">
    <name type="scientific">Empedobacter falsenii</name>
    <dbReference type="NCBI Taxonomy" id="343874"/>
    <lineage>
        <taxon>Bacteria</taxon>
        <taxon>Pseudomonadati</taxon>
        <taxon>Bacteroidota</taxon>
        <taxon>Flavobacteriia</taxon>
        <taxon>Flavobacteriales</taxon>
        <taxon>Weeksellaceae</taxon>
        <taxon>Empedobacter</taxon>
    </lineage>
</organism>
<keyword evidence="1" id="KW-1133">Transmembrane helix</keyword>
<dbReference type="AlphaFoldDB" id="A0A376GHZ0"/>
<dbReference type="EMBL" id="UFXS01000001">
    <property type="protein sequence ID" value="STD58603.1"/>
    <property type="molecule type" value="Genomic_DNA"/>
</dbReference>